<protein>
    <submittedName>
        <fullName evidence="2">Uncharacterized protein</fullName>
    </submittedName>
</protein>
<name>A0A914LXP4_MELIC</name>
<proteinExistence type="predicted"/>
<sequence length="93" mass="10407">MTFSLNNYPIQQRVETIFSLRADINHLRLQQHQRDDCSLESIGGPPTSGPPNGNAVHLAAVDVNELLAARAHLDQLEIKENVEAQLQRISFPH</sequence>
<evidence type="ECO:0000313" key="2">
    <source>
        <dbReference type="WBParaSite" id="Minc3s00782g17288"/>
    </source>
</evidence>
<organism evidence="1 2">
    <name type="scientific">Meloidogyne incognita</name>
    <name type="common">Southern root-knot nematode worm</name>
    <name type="synonym">Oxyuris incognita</name>
    <dbReference type="NCBI Taxonomy" id="6306"/>
    <lineage>
        <taxon>Eukaryota</taxon>
        <taxon>Metazoa</taxon>
        <taxon>Ecdysozoa</taxon>
        <taxon>Nematoda</taxon>
        <taxon>Chromadorea</taxon>
        <taxon>Rhabditida</taxon>
        <taxon>Tylenchina</taxon>
        <taxon>Tylenchomorpha</taxon>
        <taxon>Tylenchoidea</taxon>
        <taxon>Meloidogynidae</taxon>
        <taxon>Meloidogyninae</taxon>
        <taxon>Meloidogyne</taxon>
        <taxon>Meloidogyne incognita group</taxon>
    </lineage>
</organism>
<reference evidence="2" key="1">
    <citation type="submission" date="2022-11" db="UniProtKB">
        <authorList>
            <consortium name="WormBaseParasite"/>
        </authorList>
    </citation>
    <scope>IDENTIFICATION</scope>
</reference>
<dbReference type="WBParaSite" id="Minc3s00782g17288">
    <property type="protein sequence ID" value="Minc3s00782g17288"/>
    <property type="gene ID" value="Minc3s00782g17288"/>
</dbReference>
<evidence type="ECO:0000313" key="1">
    <source>
        <dbReference type="Proteomes" id="UP000887563"/>
    </source>
</evidence>
<accession>A0A914LXP4</accession>
<dbReference type="AlphaFoldDB" id="A0A914LXP4"/>
<keyword evidence="1" id="KW-1185">Reference proteome</keyword>
<dbReference type="Proteomes" id="UP000887563">
    <property type="component" value="Unplaced"/>
</dbReference>